<gene>
    <name evidence="1" type="ORF">ONZ43_g3676</name>
</gene>
<accession>A0ACC2IW54</accession>
<dbReference type="EMBL" id="JAPESX010000886">
    <property type="protein sequence ID" value="KAJ8119357.1"/>
    <property type="molecule type" value="Genomic_DNA"/>
</dbReference>
<organism evidence="1 2">
    <name type="scientific">Nemania bipapillata</name>
    <dbReference type="NCBI Taxonomy" id="110536"/>
    <lineage>
        <taxon>Eukaryota</taxon>
        <taxon>Fungi</taxon>
        <taxon>Dikarya</taxon>
        <taxon>Ascomycota</taxon>
        <taxon>Pezizomycotina</taxon>
        <taxon>Sordariomycetes</taxon>
        <taxon>Xylariomycetidae</taxon>
        <taxon>Xylariales</taxon>
        <taxon>Xylariaceae</taxon>
        <taxon>Nemania</taxon>
    </lineage>
</organism>
<name>A0ACC2IW54_9PEZI</name>
<reference evidence="1" key="1">
    <citation type="submission" date="2022-11" db="EMBL/GenBank/DDBJ databases">
        <title>Genome Sequence of Nemania bipapillata.</title>
        <authorList>
            <person name="Buettner E."/>
        </authorList>
    </citation>
    <scope>NUCLEOTIDE SEQUENCE</scope>
    <source>
        <strain evidence="1">CP14</strain>
    </source>
</reference>
<proteinExistence type="predicted"/>
<dbReference type="Proteomes" id="UP001153334">
    <property type="component" value="Unassembled WGS sequence"/>
</dbReference>
<keyword evidence="2" id="KW-1185">Reference proteome</keyword>
<comment type="caution">
    <text evidence="1">The sequence shown here is derived from an EMBL/GenBank/DDBJ whole genome shotgun (WGS) entry which is preliminary data.</text>
</comment>
<sequence length="521" mass="56550">MVPPKPVNGALIPATASQSSSPHPTYEDAQVGQAITGQQAAAQGRLEASDISAASTPQATLPKGYSATTQNMLFSDLYKSTKLPLSRLRQHSQHPSLVSREYDPDLVSKDKAKQREAVRRFLAERIRNDWVFDWPPTCEAEGLGKATLEDATGEVEPSSIQQPTVGEIQKINEPVVGADDNGYHCDEEEEEGEQEDDDEDDVASIYSTVSEDVVHFRPRAEWLSDLSDEENYEPISPLAYRFETPDAVGSTVKAIELARSAKRRRAARAEMEWNSGLACFTARRDAWTGAKIVRVRPKPTESTPTSPTTKRLSFWRLSSSSSPASPVESPTGSTVGTAPLSPSGTRTSGDTTALSSVDTEPKEVKAKENSSQYPVQTLLPIPPPLLPAANPMRASITPASYAAIYDKIIIHALTPACPVNLADVLRACVVGWKRDGEWPPRAVEVPSVAGRFRKKKKKETNTEKRSSIGRRLSFNFLGRKLSGGSDPNSALASPVTKHDDAGVARGVKKSLQKVLGLAQEN</sequence>
<protein>
    <submittedName>
        <fullName evidence="1">Uncharacterized protein</fullName>
    </submittedName>
</protein>
<evidence type="ECO:0000313" key="2">
    <source>
        <dbReference type="Proteomes" id="UP001153334"/>
    </source>
</evidence>
<evidence type="ECO:0000313" key="1">
    <source>
        <dbReference type="EMBL" id="KAJ8119357.1"/>
    </source>
</evidence>